<reference evidence="2" key="1">
    <citation type="submission" date="2015-07" db="EMBL/GenBank/DDBJ databases">
        <title>MeaNS - Measles Nucleotide Surveillance Program.</title>
        <authorList>
            <person name="Tran T."/>
            <person name="Druce J."/>
        </authorList>
    </citation>
    <scope>NUCLEOTIDE SEQUENCE</scope>
    <source>
        <strain evidence="2">UCB-OBI-ISO-001</strain>
        <tissue evidence="2">Gonad</tissue>
    </source>
</reference>
<dbReference type="PANTHER" id="PTHR43377:SF1">
    <property type="entry name" value="BILIVERDIN REDUCTASE A"/>
    <property type="match status" value="1"/>
</dbReference>
<accession>A0A0L8FYE9</accession>
<dbReference type="Pfam" id="PF01408">
    <property type="entry name" value="GFO_IDH_MocA"/>
    <property type="match status" value="1"/>
</dbReference>
<gene>
    <name evidence="2" type="ORF">OCBIM_22005061mg</name>
</gene>
<sequence>MHFEASIVSKIFAETRKYLFFRISIAARTMESFGVVVVGIGMAGQIRIRDLRNLPADKPNLQRLKLIGYVSRRKLDLDLLSLTLQEALNRSDVHVIIICTEAEAHEETIRKSLEAGKHVLVEYPIVMNVTVAKELYQMASSKGVVLHEENIGLLSLALLQLKKDLENKPPLQEAQLAHHVSLGRLSENMTKEKTPFIAHQSMVKAAIFLFENLTAVGGQFTEKDDCFEAIADLRTSEDKKVQMKLCLFKEKGIWKKEYFLKFNDGSVIDKLPPELVRKTRSGLGMFMEDLLHFSEKLLGVRDVHDTEELTIKTIDLIEKVHSYF</sequence>
<organism evidence="2">
    <name type="scientific">Octopus bimaculoides</name>
    <name type="common">California two-spotted octopus</name>
    <dbReference type="NCBI Taxonomy" id="37653"/>
    <lineage>
        <taxon>Eukaryota</taxon>
        <taxon>Metazoa</taxon>
        <taxon>Spiralia</taxon>
        <taxon>Lophotrochozoa</taxon>
        <taxon>Mollusca</taxon>
        <taxon>Cephalopoda</taxon>
        <taxon>Coleoidea</taxon>
        <taxon>Octopodiformes</taxon>
        <taxon>Octopoda</taxon>
        <taxon>Incirrata</taxon>
        <taxon>Octopodidae</taxon>
        <taxon>Octopus</taxon>
    </lineage>
</organism>
<dbReference type="AlphaFoldDB" id="A0A0L8FYE9"/>
<name>A0A0L8FYE9_OCTBM</name>
<dbReference type="InterPro" id="IPR036291">
    <property type="entry name" value="NAD(P)-bd_dom_sf"/>
</dbReference>
<dbReference type="Gene3D" id="3.30.360.10">
    <property type="entry name" value="Dihydrodipicolinate Reductase, domain 2"/>
    <property type="match status" value="1"/>
</dbReference>
<protein>
    <recommendedName>
        <fullName evidence="1">Gfo/Idh/MocA-like oxidoreductase N-terminal domain-containing protein</fullName>
    </recommendedName>
</protein>
<dbReference type="STRING" id="37653.A0A0L8FYE9"/>
<evidence type="ECO:0000313" key="2">
    <source>
        <dbReference type="EMBL" id="KOF69395.1"/>
    </source>
</evidence>
<evidence type="ECO:0000259" key="1">
    <source>
        <dbReference type="Pfam" id="PF01408"/>
    </source>
</evidence>
<dbReference type="SUPFAM" id="SSF51735">
    <property type="entry name" value="NAD(P)-binding Rossmann-fold domains"/>
    <property type="match status" value="1"/>
</dbReference>
<dbReference type="GO" id="GO:0000166">
    <property type="term" value="F:nucleotide binding"/>
    <property type="evidence" value="ECO:0007669"/>
    <property type="project" value="InterPro"/>
</dbReference>
<dbReference type="InterPro" id="IPR000683">
    <property type="entry name" value="Gfo/Idh/MocA-like_OxRdtase_N"/>
</dbReference>
<dbReference type="EMBL" id="KQ425510">
    <property type="protein sequence ID" value="KOF69395.1"/>
    <property type="molecule type" value="Genomic_DNA"/>
</dbReference>
<dbReference type="OrthoDB" id="2129491at2759"/>
<dbReference type="Gene3D" id="3.40.50.720">
    <property type="entry name" value="NAD(P)-binding Rossmann-like Domain"/>
    <property type="match status" value="1"/>
</dbReference>
<proteinExistence type="predicted"/>
<dbReference type="InterPro" id="IPR051450">
    <property type="entry name" value="Gfo/Idh/MocA_Oxidoreductases"/>
</dbReference>
<dbReference type="PANTHER" id="PTHR43377">
    <property type="entry name" value="BILIVERDIN REDUCTASE A"/>
    <property type="match status" value="1"/>
</dbReference>
<feature type="domain" description="Gfo/Idh/MocA-like oxidoreductase N-terminal" evidence="1">
    <location>
        <begin position="33"/>
        <end position="147"/>
    </location>
</feature>